<comment type="catalytic activity">
    <reaction evidence="1 11">
        <text>[protein]-peptidylproline (omega=180) = [protein]-peptidylproline (omega=0)</text>
        <dbReference type="Rhea" id="RHEA:16237"/>
        <dbReference type="Rhea" id="RHEA-COMP:10747"/>
        <dbReference type="Rhea" id="RHEA-COMP:10748"/>
        <dbReference type="ChEBI" id="CHEBI:83833"/>
        <dbReference type="ChEBI" id="CHEBI:83834"/>
        <dbReference type="EC" id="5.2.1.8"/>
    </reaction>
</comment>
<dbReference type="InterPro" id="IPR046357">
    <property type="entry name" value="PPIase_dom_sf"/>
</dbReference>
<evidence type="ECO:0000313" key="16">
    <source>
        <dbReference type="EMBL" id="VFJ52360.1"/>
    </source>
</evidence>
<evidence type="ECO:0000256" key="9">
    <source>
        <dbReference type="ARBA" id="ARBA00023306"/>
    </source>
</evidence>
<evidence type="ECO:0000256" key="7">
    <source>
        <dbReference type="ARBA" id="ARBA00023186"/>
    </source>
</evidence>
<dbReference type="PIRSF" id="PIRSF003095">
    <property type="entry name" value="Trigger_factor"/>
    <property type="match status" value="1"/>
</dbReference>
<dbReference type="InterPro" id="IPR005215">
    <property type="entry name" value="Trig_fac"/>
</dbReference>
<dbReference type="Gene3D" id="1.10.3120.10">
    <property type="entry name" value="Trigger factor, C-terminal domain"/>
    <property type="match status" value="1"/>
</dbReference>
<proteinExistence type="inferred from homology"/>
<evidence type="ECO:0000256" key="10">
    <source>
        <dbReference type="ARBA" id="ARBA00029986"/>
    </source>
</evidence>
<keyword evidence="6 11" id="KW-0697">Rotamase</keyword>
<dbReference type="GO" id="GO:0003755">
    <property type="term" value="F:peptidyl-prolyl cis-trans isomerase activity"/>
    <property type="evidence" value="ECO:0007669"/>
    <property type="project" value="UniProtKB-UniRule"/>
</dbReference>
<protein>
    <recommendedName>
        <fullName evidence="4 11">Trigger factor</fullName>
        <shortName evidence="11">TF</shortName>
        <ecNumber evidence="3 11">5.2.1.8</ecNumber>
    </recommendedName>
    <alternativeName>
        <fullName evidence="10 11">PPIase</fullName>
    </alternativeName>
</protein>
<keyword evidence="7 11" id="KW-0143">Chaperone</keyword>
<evidence type="ECO:0000256" key="5">
    <source>
        <dbReference type="ARBA" id="ARBA00022618"/>
    </source>
</evidence>
<evidence type="ECO:0000256" key="3">
    <source>
        <dbReference type="ARBA" id="ARBA00013194"/>
    </source>
</evidence>
<dbReference type="SUPFAM" id="SSF109998">
    <property type="entry name" value="Triger factor/SurA peptide-binding domain-like"/>
    <property type="match status" value="1"/>
</dbReference>
<accession>A0A450SZ01</accession>
<evidence type="ECO:0000259" key="14">
    <source>
        <dbReference type="Pfam" id="PF05697"/>
    </source>
</evidence>
<dbReference type="GO" id="GO:0015031">
    <property type="term" value="P:protein transport"/>
    <property type="evidence" value="ECO:0007669"/>
    <property type="project" value="UniProtKB-UniRule"/>
</dbReference>
<dbReference type="Pfam" id="PF00254">
    <property type="entry name" value="FKBP_C"/>
    <property type="match status" value="1"/>
</dbReference>
<gene>
    <name evidence="11" type="primary">tig</name>
    <name evidence="17" type="ORF">BECKDK2373B_GA0170837_108112</name>
    <name evidence="16" type="ORF">BECKDK2373C_GA0170839_10366</name>
</gene>
<keyword evidence="5 11" id="KW-0132">Cell division</keyword>
<evidence type="ECO:0000256" key="12">
    <source>
        <dbReference type="SAM" id="MobiDB-lite"/>
    </source>
</evidence>
<dbReference type="AlphaFoldDB" id="A0A450SZ01"/>
<feature type="domain" description="Trigger factor ribosome-binding bacterial" evidence="14">
    <location>
        <begin position="1"/>
        <end position="144"/>
    </location>
</feature>
<dbReference type="GO" id="GO:0005737">
    <property type="term" value="C:cytoplasm"/>
    <property type="evidence" value="ECO:0007669"/>
    <property type="project" value="UniProtKB-SubCell"/>
</dbReference>
<feature type="compositionally biased region" description="Acidic residues" evidence="12">
    <location>
        <begin position="195"/>
        <end position="205"/>
    </location>
</feature>
<dbReference type="EMBL" id="CAADEX010000081">
    <property type="protein sequence ID" value="VFJ59253.1"/>
    <property type="molecule type" value="Genomic_DNA"/>
</dbReference>
<dbReference type="EMBL" id="CAADEY010000036">
    <property type="protein sequence ID" value="VFJ52360.1"/>
    <property type="molecule type" value="Genomic_DNA"/>
</dbReference>
<dbReference type="EC" id="5.2.1.8" evidence="3 11"/>
<dbReference type="NCBIfam" id="TIGR00115">
    <property type="entry name" value="tig"/>
    <property type="match status" value="1"/>
</dbReference>
<evidence type="ECO:0000256" key="2">
    <source>
        <dbReference type="ARBA" id="ARBA00005464"/>
    </source>
</evidence>
<organism evidence="17">
    <name type="scientific">Candidatus Kentrum sp. DK</name>
    <dbReference type="NCBI Taxonomy" id="2126562"/>
    <lineage>
        <taxon>Bacteria</taxon>
        <taxon>Pseudomonadati</taxon>
        <taxon>Pseudomonadota</taxon>
        <taxon>Gammaproteobacteria</taxon>
        <taxon>Candidatus Kentrum</taxon>
    </lineage>
</organism>
<evidence type="ECO:0000259" key="13">
    <source>
        <dbReference type="Pfam" id="PF00254"/>
    </source>
</evidence>
<dbReference type="Gene3D" id="3.30.70.1050">
    <property type="entry name" value="Trigger factor ribosome-binding domain"/>
    <property type="match status" value="1"/>
</dbReference>
<dbReference type="InterPro" id="IPR027304">
    <property type="entry name" value="Trigger_fact/SurA_dom_sf"/>
</dbReference>
<dbReference type="GO" id="GO:0051301">
    <property type="term" value="P:cell division"/>
    <property type="evidence" value="ECO:0007669"/>
    <property type="project" value="UniProtKB-KW"/>
</dbReference>
<dbReference type="SUPFAM" id="SSF54534">
    <property type="entry name" value="FKBP-like"/>
    <property type="match status" value="1"/>
</dbReference>
<dbReference type="Gene3D" id="3.10.50.40">
    <property type="match status" value="1"/>
</dbReference>
<dbReference type="InterPro" id="IPR008880">
    <property type="entry name" value="Trigger_fac_C"/>
</dbReference>
<comment type="domain">
    <text evidence="11">Consists of 3 domains; the N-terminus binds the ribosome, the middle domain has PPIase activity, while the C-terminus has intrinsic chaperone activity on its own.</text>
</comment>
<dbReference type="Pfam" id="PF05697">
    <property type="entry name" value="Trigger_N"/>
    <property type="match status" value="1"/>
</dbReference>
<feature type="domain" description="Trigger factor C-terminal" evidence="15">
    <location>
        <begin position="291"/>
        <end position="445"/>
    </location>
</feature>
<dbReference type="Pfam" id="PF05698">
    <property type="entry name" value="Trigger_C"/>
    <property type="match status" value="1"/>
</dbReference>
<dbReference type="GO" id="GO:0043022">
    <property type="term" value="F:ribosome binding"/>
    <property type="evidence" value="ECO:0007669"/>
    <property type="project" value="TreeGrafter"/>
</dbReference>
<comment type="subcellular location">
    <subcellularLocation>
        <location evidence="11">Cytoplasm</location>
    </subcellularLocation>
    <text evidence="11">About half TF is bound to the ribosome near the polypeptide exit tunnel while the other half is free in the cytoplasm.</text>
</comment>
<evidence type="ECO:0000259" key="15">
    <source>
        <dbReference type="Pfam" id="PF05698"/>
    </source>
</evidence>
<dbReference type="InterPro" id="IPR037041">
    <property type="entry name" value="Trigger_fac_C_sf"/>
</dbReference>
<evidence type="ECO:0000256" key="6">
    <source>
        <dbReference type="ARBA" id="ARBA00023110"/>
    </source>
</evidence>
<dbReference type="PANTHER" id="PTHR30560">
    <property type="entry name" value="TRIGGER FACTOR CHAPERONE AND PEPTIDYL-PROLYL CIS/TRANS ISOMERASE"/>
    <property type="match status" value="1"/>
</dbReference>
<keyword evidence="9 11" id="KW-0131">Cell cycle</keyword>
<dbReference type="InterPro" id="IPR001179">
    <property type="entry name" value="PPIase_FKBP_dom"/>
</dbReference>
<keyword evidence="8 11" id="KW-0413">Isomerase</keyword>
<evidence type="ECO:0000256" key="8">
    <source>
        <dbReference type="ARBA" id="ARBA00023235"/>
    </source>
</evidence>
<evidence type="ECO:0000313" key="17">
    <source>
        <dbReference type="EMBL" id="VFJ59253.1"/>
    </source>
</evidence>
<dbReference type="InterPro" id="IPR036611">
    <property type="entry name" value="Trigger_fac_ribosome-bd_sf"/>
</dbReference>
<dbReference type="SUPFAM" id="SSF102735">
    <property type="entry name" value="Trigger factor ribosome-binding domain"/>
    <property type="match status" value="1"/>
</dbReference>
<dbReference type="GO" id="GO:0044183">
    <property type="term" value="F:protein folding chaperone"/>
    <property type="evidence" value="ECO:0007669"/>
    <property type="project" value="TreeGrafter"/>
</dbReference>
<evidence type="ECO:0000256" key="4">
    <source>
        <dbReference type="ARBA" id="ARBA00016902"/>
    </source>
</evidence>
<comment type="function">
    <text evidence="11">Involved in protein export. Acts as a chaperone by maintaining the newly synthesized protein in an open conformation. Functions as a peptidyl-prolyl cis-trans isomerase.</text>
</comment>
<reference evidence="17" key="1">
    <citation type="submission" date="2019-02" db="EMBL/GenBank/DDBJ databases">
        <authorList>
            <person name="Gruber-Vodicka R. H."/>
            <person name="Seah K. B. B."/>
        </authorList>
    </citation>
    <scope>NUCLEOTIDE SEQUENCE</scope>
    <source>
        <strain evidence="16">BECK_DK161</strain>
        <strain evidence="17">BECK_DK47</strain>
    </source>
</reference>
<dbReference type="HAMAP" id="MF_00303">
    <property type="entry name" value="Trigger_factor_Tig"/>
    <property type="match status" value="1"/>
</dbReference>
<evidence type="ECO:0000256" key="1">
    <source>
        <dbReference type="ARBA" id="ARBA00000971"/>
    </source>
</evidence>
<keyword evidence="11" id="KW-0963">Cytoplasm</keyword>
<dbReference type="PANTHER" id="PTHR30560:SF3">
    <property type="entry name" value="TRIGGER FACTOR-LIKE PROTEIN TIG, CHLOROPLASTIC"/>
    <property type="match status" value="1"/>
</dbReference>
<sequence>MHVTVDNTEGLTRRMRVEIPEDRIANLVNERLQSLASSISMPGFRPGKVPVKLVARRYGDKVKMELLERLLPETFQQAAAREKLVPANMPEFNDVDIGSGNGLVYTVVFQVFPDLQLPDLETLEIQRPMVEVTDEDVDKMVETLREQCKTWSTVARPAAKGDRVVVDFEGIVGSRPAEESAQAEEKSDDGAASGEDAEAVADDTSPEPIKRTGVGVELGAGKMIEGFEDGLLDASADEERILELKFPDTYHNRQLAGCPVTFTVRVKSVEEASLPETDEDFAGRLGIGEGTMEAIRNAIREDLNHKREFALREKINGKVITALLEKIGEIELPESAIERESTTIAEKKRSEFKQIGIDPDSLGINPANFREEARRRLIFSLLLGRLMNAANVTVDPGRVLERVRAVSAGYQDPKQMIAWYYEDKSRLAMIESVVLQDQLVEWVLEKANVTEEPLPLTELLTPQFPK</sequence>
<name>A0A450SZ01_9GAMM</name>
<comment type="similarity">
    <text evidence="2 11">Belongs to the FKBP-type PPIase family. Tig subfamily.</text>
</comment>
<dbReference type="GO" id="GO:0051083">
    <property type="term" value="P:'de novo' cotranslational protein folding"/>
    <property type="evidence" value="ECO:0007669"/>
    <property type="project" value="TreeGrafter"/>
</dbReference>
<dbReference type="InterPro" id="IPR008881">
    <property type="entry name" value="Trigger_fac_ribosome-bd_bac"/>
</dbReference>
<feature type="region of interest" description="Disordered" evidence="12">
    <location>
        <begin position="175"/>
        <end position="212"/>
    </location>
</feature>
<feature type="domain" description="PPIase FKBP-type" evidence="13">
    <location>
        <begin position="158"/>
        <end position="264"/>
    </location>
</feature>
<dbReference type="GO" id="GO:0043335">
    <property type="term" value="P:protein unfolding"/>
    <property type="evidence" value="ECO:0007669"/>
    <property type="project" value="TreeGrafter"/>
</dbReference>
<evidence type="ECO:0000256" key="11">
    <source>
        <dbReference type="HAMAP-Rule" id="MF_00303"/>
    </source>
</evidence>